<proteinExistence type="predicted"/>
<feature type="domain" description="RSE1/DDB1/CPSF1 second beta-propeller" evidence="9">
    <location>
        <begin position="442"/>
        <end position="761"/>
    </location>
</feature>
<dbReference type="InterPro" id="IPR036322">
    <property type="entry name" value="WD40_repeat_dom_sf"/>
</dbReference>
<dbReference type="OrthoDB" id="436637at2759"/>
<reference evidence="11" key="1">
    <citation type="journal article" date="2023" name="Commun. Biol.">
        <title>Genome analysis of Parmales, the sister group of diatoms, reveals the evolutionary specialization of diatoms from phago-mixotrophs to photoautotrophs.</title>
        <authorList>
            <person name="Ban H."/>
            <person name="Sato S."/>
            <person name="Yoshikawa S."/>
            <person name="Yamada K."/>
            <person name="Nakamura Y."/>
            <person name="Ichinomiya M."/>
            <person name="Sato N."/>
            <person name="Blanc-Mathieu R."/>
            <person name="Endo H."/>
            <person name="Kuwata A."/>
            <person name="Ogata H."/>
        </authorList>
    </citation>
    <scope>NUCLEOTIDE SEQUENCE [LARGE SCALE GENOMIC DNA]</scope>
    <source>
        <strain evidence="11">NIES 3701</strain>
    </source>
</reference>
<dbReference type="Pfam" id="PF10433">
    <property type="entry name" value="Beta-prop_RSE1_1st"/>
    <property type="match status" value="1"/>
</dbReference>
<dbReference type="SUPFAM" id="SSF50978">
    <property type="entry name" value="WD40 repeat-like"/>
    <property type="match status" value="1"/>
</dbReference>
<dbReference type="GO" id="GO:0003676">
    <property type="term" value="F:nucleic acid binding"/>
    <property type="evidence" value="ECO:0007669"/>
    <property type="project" value="InterPro"/>
</dbReference>
<evidence type="ECO:0000256" key="4">
    <source>
        <dbReference type="ARBA" id="ARBA00023187"/>
    </source>
</evidence>
<evidence type="ECO:0000256" key="1">
    <source>
        <dbReference type="ARBA" id="ARBA00004123"/>
    </source>
</evidence>
<dbReference type="Pfam" id="PF03178">
    <property type="entry name" value="CPSF_A"/>
    <property type="match status" value="1"/>
</dbReference>
<keyword evidence="4" id="KW-0508">mRNA splicing</keyword>
<accession>A0A9W7AXY8</accession>
<keyword evidence="11" id="KW-1185">Reference proteome</keyword>
<evidence type="ECO:0000259" key="7">
    <source>
        <dbReference type="Pfam" id="PF03178"/>
    </source>
</evidence>
<dbReference type="PANTHER" id="PTHR10644">
    <property type="entry name" value="DNA REPAIR/RNA PROCESSING CPSF FAMILY"/>
    <property type="match status" value="1"/>
</dbReference>
<evidence type="ECO:0000259" key="9">
    <source>
        <dbReference type="Pfam" id="PF23726"/>
    </source>
</evidence>
<dbReference type="GO" id="GO:0005681">
    <property type="term" value="C:spliceosomal complex"/>
    <property type="evidence" value="ECO:0007669"/>
    <property type="project" value="UniProtKB-KW"/>
</dbReference>
<keyword evidence="5" id="KW-0539">Nucleus</keyword>
<name>A0A9W7AXY8_9STRA</name>
<protein>
    <recommendedName>
        <fullName evidence="12">DNA damage-binding protein 1</fullName>
    </recommendedName>
</protein>
<organism evidence="10 11">
    <name type="scientific">Triparma strigata</name>
    <dbReference type="NCBI Taxonomy" id="1606541"/>
    <lineage>
        <taxon>Eukaryota</taxon>
        <taxon>Sar</taxon>
        <taxon>Stramenopiles</taxon>
        <taxon>Ochrophyta</taxon>
        <taxon>Bolidophyceae</taxon>
        <taxon>Parmales</taxon>
        <taxon>Triparmaceae</taxon>
        <taxon>Triparma</taxon>
    </lineage>
</organism>
<comment type="caution">
    <text evidence="10">The sequence shown here is derived from an EMBL/GenBank/DDBJ whole genome shotgun (WGS) entry which is preliminary data.</text>
</comment>
<dbReference type="InterPro" id="IPR050358">
    <property type="entry name" value="RSE1/DDB1/CFT1"/>
</dbReference>
<evidence type="ECO:0000256" key="5">
    <source>
        <dbReference type="ARBA" id="ARBA00023242"/>
    </source>
</evidence>
<dbReference type="Gene3D" id="2.130.10.10">
    <property type="entry name" value="YVTN repeat-like/Quinoprotein amine dehydrogenase"/>
    <property type="match status" value="3"/>
</dbReference>
<evidence type="ECO:0000256" key="3">
    <source>
        <dbReference type="ARBA" id="ARBA00022728"/>
    </source>
</evidence>
<dbReference type="GO" id="GO:0008380">
    <property type="term" value="P:RNA splicing"/>
    <property type="evidence" value="ECO:0007669"/>
    <property type="project" value="UniProtKB-KW"/>
</dbReference>
<feature type="compositionally biased region" description="Acidic residues" evidence="6">
    <location>
        <begin position="823"/>
        <end position="833"/>
    </location>
</feature>
<dbReference type="Proteomes" id="UP001165085">
    <property type="component" value="Unassembled WGS sequence"/>
</dbReference>
<evidence type="ECO:0000313" key="10">
    <source>
        <dbReference type="EMBL" id="GMH76434.1"/>
    </source>
</evidence>
<dbReference type="Pfam" id="PF23726">
    <property type="entry name" value="Beta-prop_RSE1_2nd"/>
    <property type="match status" value="1"/>
</dbReference>
<comment type="subcellular location">
    <subcellularLocation>
        <location evidence="1">Nucleus</location>
    </subcellularLocation>
</comment>
<dbReference type="FunFam" id="2.130.10.10:FF:001143">
    <property type="entry name" value="Pre-mRNA-splicing factor rse-1, putative"/>
    <property type="match status" value="1"/>
</dbReference>
<keyword evidence="3" id="KW-0747">Spliceosome</keyword>
<dbReference type="InterPro" id="IPR015943">
    <property type="entry name" value="WD40/YVTN_repeat-like_dom_sf"/>
</dbReference>
<evidence type="ECO:0000256" key="2">
    <source>
        <dbReference type="ARBA" id="ARBA00022664"/>
    </source>
</evidence>
<feature type="domain" description="RSE1/DDB1/CPSF1 first beta-propeller" evidence="8">
    <location>
        <begin position="33"/>
        <end position="396"/>
    </location>
</feature>
<dbReference type="EMBL" id="BRXY01000197">
    <property type="protein sequence ID" value="GMH76434.1"/>
    <property type="molecule type" value="Genomic_DNA"/>
</dbReference>
<feature type="region of interest" description="Disordered" evidence="6">
    <location>
        <begin position="822"/>
        <end position="842"/>
    </location>
</feature>
<dbReference type="InterPro" id="IPR004871">
    <property type="entry name" value="RSE1/DDB1/CPSF1_C"/>
</dbReference>
<dbReference type="AlphaFoldDB" id="A0A9W7AXY8"/>
<dbReference type="InterPro" id="IPR018846">
    <property type="entry name" value="Beta-prop_RSE1/DDB1/CPSF1_1st"/>
</dbReference>
<evidence type="ECO:0008006" key="12">
    <source>
        <dbReference type="Google" id="ProtNLM"/>
    </source>
</evidence>
<feature type="domain" description="RSE1/DDB1/CPSF1 C-terminal" evidence="7">
    <location>
        <begin position="853"/>
        <end position="1157"/>
    </location>
</feature>
<dbReference type="GO" id="GO:0006397">
    <property type="term" value="P:mRNA processing"/>
    <property type="evidence" value="ECO:0007669"/>
    <property type="project" value="UniProtKB-KW"/>
</dbReference>
<evidence type="ECO:0000256" key="6">
    <source>
        <dbReference type="SAM" id="MobiDB-lite"/>
    </source>
</evidence>
<dbReference type="InterPro" id="IPR058543">
    <property type="entry name" value="Beta-prop_RSE1/DDB1/CPSF1_2nd"/>
</dbReference>
<sequence>MDLYDVPLHPSSSVIQSETGSYSRDMAKGLGPELVLARPGGLLDLYTSSPETGALKLLSSTRLFSNIRSISNFRSQGSKRDQVVVGTDSGSVAVIAFGGKEESYRAKTVQCEIFGKTGVRRPVPGQYVASDPKGRAIMISAIEKQKLVYVMNRDSNNNTTISSPLSAHKSSTITFDCVGVDVGFDNPVFAALELSYENPSSATKSITYYELDLGLNHVTRRWTEEVTRKACCVRSLPGGSDGPSGVIIGGEDVIEYHNEGQSPVSVPIPRREHHPSNKPTLVTKLTVHKQKKNKYFALAQTELGDVFKITTTVESDKVVGLRCQLIDTVPVGVSMNVTKMGLMFLAAEVGDHTLYQLEQSIISLDGAVETTNATKLNEVPSFTPENLMKNMRIVDTISNVGATTGLMVGEFTNNESSPQIYALCGSGPRSTARVLRHGAAINQLAVTDLPGTPSRLFTVKGNEGEDKYIVVSFVGSTLVLSVGESVEEVSDSQFALDAETIGCGRLSDGGYVQVTPSFIRHIKSDGKTYKDWQPPGLMKISHACCNETQVVIVYDGQAGKVTYFELDESMNLNEKAEKSLGSEVTCLDVGVVPKGRNRSLWCVVGTFENDVKVLSLSPHDLLTARSTSNIPEKNGRPSSLCIVDMIGDKGSVETTLSIGTDSGVMQQTTIDGQSGGMGGNPTRRFLGAGKAEIGRVAVDGKSCCIMLSSRPWLSYLSAQTGGLVTSPLSYTSLDHACGFTSDIISEGIIATSGNQLHILTIENIESNFNETKVPLRYTPRQTCLINGSLAIVEADARDYSEAAKVKMGYGSVMSVAKKAGDGMEIDSDEDEEGGSEKATVVRGPVPENTSWGSCIRLIDPSKCTTLDVLELEDYAALSCCAIQFSSRGGEVLLAVGIVKELSFDKGAQAKEYGISLYRVVNSRLTLLHTTKVDAPVLSMTQFNSKLLVGCGGLVRLYDMGKKQLLRKCEARATTSNVKTLAAAGDRIYVGTLGESIKIMKFDATRQQLNLVCQDAVPRNITAMCVLDINTVAAGDRFGNVVVLRSPDNSVEETMGGSFWSKAKVPLFEMLCHYHTGEIVTGLKRASLISQGQEAIIYTSITGKIGALMPLKTKDDVEFFTGLQDKIRNVAPRPVLRDFAKFRGLYAPVKKVVDGDVIGLWGSLKSEAREKIAGEMERTVGEVGKKIESVTAHLM</sequence>
<keyword evidence="2" id="KW-0507">mRNA processing</keyword>
<evidence type="ECO:0000259" key="8">
    <source>
        <dbReference type="Pfam" id="PF10433"/>
    </source>
</evidence>
<gene>
    <name evidence="10" type="ORF">TrST_g1971</name>
</gene>
<evidence type="ECO:0000313" key="11">
    <source>
        <dbReference type="Proteomes" id="UP001165085"/>
    </source>
</evidence>